<dbReference type="Pfam" id="PF00703">
    <property type="entry name" value="Glyco_hydro_2"/>
    <property type="match status" value="1"/>
</dbReference>
<evidence type="ECO:0000259" key="11">
    <source>
        <dbReference type="Pfam" id="PF02836"/>
    </source>
</evidence>
<organism evidence="14 15">
    <name type="scientific">Pedobacter westerhofensis</name>
    <dbReference type="NCBI Taxonomy" id="425512"/>
    <lineage>
        <taxon>Bacteria</taxon>
        <taxon>Pseudomonadati</taxon>
        <taxon>Bacteroidota</taxon>
        <taxon>Sphingobacteriia</taxon>
        <taxon>Sphingobacteriales</taxon>
        <taxon>Sphingobacteriaceae</taxon>
        <taxon>Pedobacter</taxon>
    </lineage>
</organism>
<dbReference type="Gene3D" id="2.60.120.260">
    <property type="entry name" value="Galactose-binding domain-like"/>
    <property type="match status" value="1"/>
</dbReference>
<dbReference type="InterPro" id="IPR050347">
    <property type="entry name" value="Bact_Beta-galactosidase"/>
</dbReference>
<evidence type="ECO:0000256" key="1">
    <source>
        <dbReference type="ARBA" id="ARBA00001412"/>
    </source>
</evidence>
<dbReference type="EC" id="3.2.1.23" evidence="5"/>
<comment type="cofactor">
    <cofactor evidence="2">
        <name>Ca(2+)</name>
        <dbReference type="ChEBI" id="CHEBI:29108"/>
    </cofactor>
</comment>
<dbReference type="GO" id="GO:0005990">
    <property type="term" value="P:lactose catabolic process"/>
    <property type="evidence" value="ECO:0007669"/>
    <property type="project" value="TreeGrafter"/>
</dbReference>
<keyword evidence="7" id="KW-0106">Calcium</keyword>
<protein>
    <recommendedName>
        <fullName evidence="5">beta-galactosidase</fullName>
        <ecNumber evidence="5">3.2.1.23</ecNumber>
    </recommendedName>
    <alternativeName>
        <fullName evidence="9">Lactase</fullName>
    </alternativeName>
</protein>
<dbReference type="SUPFAM" id="SSF49785">
    <property type="entry name" value="Galactose-binding domain-like"/>
    <property type="match status" value="1"/>
</dbReference>
<evidence type="ECO:0000259" key="12">
    <source>
        <dbReference type="Pfam" id="PF02837"/>
    </source>
</evidence>
<sequence length="965" mass="108062">MNRTIFFLPAGRGSTMVWLMLLACAFVTGLPFSYAQQKDGAAQTETLFLSGKGNDDTVKWDFFCTAGRNSGKWTKIAVPSNWELQGFGKYDYGFKPDSLRGKEQGLYKKTFKVPAGWKGRKINLVFEGSMTDTEVKINGTSAGAVHQGSFYAFRYDISKLLIDGKSNLLEVTVSKHSANPSVNAAERKADFWLFGGIFRPVFLEALPLDHIERAALDAKSDGTLKGKVTIAGNADQLVVDLYSADGARLGGSFKTDVAGRSEVLFQNQYAAVKQWTSESPFLYTAVISLYNKGRLLHTVRHKIGFRSIVVKQRDGLYVNGAKIKFKGVNRHSFWPTSGRTTSKKISVADVLLMKDMNMNAVRMSHYPPDSHFLDVCDSLGLYVMDELAGWHGRYDTPTGKKLVPEMIAHDENHPSIIMWSNGNEGGHNLELDTLFVQQDLQHRPVIHPWMVFGGFDTQHYREYNYGIGNYDHGHNIIMPTEFLHGLYDGGHGAGLEDYWNAMWLNPLSAGGFLWDFADQGVVRTDQNGRIDTDGNHAADGIVGPFHEKEGSYYAIKEIWSPVYIEHRELSTDFDGSFNLENCFAFTNLKNCSFSWKLEKLVGIAGTSSKTAVLHADSGLAVAPDILPLAKGKLQLALPKNWNTYTVLYLKIKDPDGREIFTWSFPVKRPAEIARVLVTENGGSKVEITESSNRFEVSVKDLRISISRDSGRLVQVRNAKGVIPLSNGPVLQEGLNNFANFSFRKDAGNVVIASAFNRKSAYNTLQWTIYPSGWVKMEVVYFPGAYFTNFTGVNFSFPEKEVKGVTYLGNGPYRVWKNRMKGNLFGFWNKAYNDAATGEYPAVYPEFKGYHSNMYWLQVHTTGQPFTVVTDQEDMFFRLFTPKKSDDQYGNLQPTFPSGDISFMQAISGIGTKTQKPETTGPMGMKNIFYDYEKEPGRAKHLVLYFDFRGEAQTLTTTGRKEAGHD</sequence>
<dbReference type="InterPro" id="IPR006101">
    <property type="entry name" value="Glyco_hydro_2"/>
</dbReference>
<dbReference type="Proteomes" id="UP000320300">
    <property type="component" value="Unassembled WGS sequence"/>
</dbReference>
<feature type="domain" description="Beta galactosidase small chain/" evidence="13">
    <location>
        <begin position="747"/>
        <end position="863"/>
    </location>
</feature>
<dbReference type="SUPFAM" id="SSF74650">
    <property type="entry name" value="Galactose mutarotase-like"/>
    <property type="match status" value="1"/>
</dbReference>
<evidence type="ECO:0000256" key="5">
    <source>
        <dbReference type="ARBA" id="ARBA00012756"/>
    </source>
</evidence>
<dbReference type="EMBL" id="FXTN01000001">
    <property type="protein sequence ID" value="SMO35777.1"/>
    <property type="molecule type" value="Genomic_DNA"/>
</dbReference>
<comment type="subunit">
    <text evidence="4">Monomer.</text>
</comment>
<evidence type="ECO:0000313" key="15">
    <source>
        <dbReference type="Proteomes" id="UP000320300"/>
    </source>
</evidence>
<feature type="domain" description="Glycosyl hydrolases family 2 sugar binding" evidence="12">
    <location>
        <begin position="75"/>
        <end position="207"/>
    </location>
</feature>
<dbReference type="Pfam" id="PF02837">
    <property type="entry name" value="Glyco_hydro_2_N"/>
    <property type="match status" value="1"/>
</dbReference>
<evidence type="ECO:0000259" key="10">
    <source>
        <dbReference type="Pfam" id="PF00703"/>
    </source>
</evidence>
<gene>
    <name evidence="14" type="ORF">SAMN06265348_101303</name>
</gene>
<evidence type="ECO:0000256" key="9">
    <source>
        <dbReference type="ARBA" id="ARBA00032230"/>
    </source>
</evidence>
<keyword evidence="6 14" id="KW-0378">Hydrolase</keyword>
<name>A0A521ALU1_9SPHI</name>
<dbReference type="PANTHER" id="PTHR46323:SF2">
    <property type="entry name" value="BETA-GALACTOSIDASE"/>
    <property type="match status" value="1"/>
</dbReference>
<evidence type="ECO:0000256" key="3">
    <source>
        <dbReference type="ARBA" id="ARBA00007401"/>
    </source>
</evidence>
<reference evidence="14 15" key="1">
    <citation type="submission" date="2017-05" db="EMBL/GenBank/DDBJ databases">
        <authorList>
            <person name="Varghese N."/>
            <person name="Submissions S."/>
        </authorList>
    </citation>
    <scope>NUCLEOTIDE SEQUENCE [LARGE SCALE GENOMIC DNA]</scope>
    <source>
        <strain evidence="14 15">DSM 19036</strain>
    </source>
</reference>
<dbReference type="Gene3D" id="2.60.40.10">
    <property type="entry name" value="Immunoglobulins"/>
    <property type="match status" value="1"/>
</dbReference>
<dbReference type="GO" id="GO:0009341">
    <property type="term" value="C:beta-galactosidase complex"/>
    <property type="evidence" value="ECO:0007669"/>
    <property type="project" value="InterPro"/>
</dbReference>
<dbReference type="InterPro" id="IPR011013">
    <property type="entry name" value="Gal_mutarotase_sf_dom"/>
</dbReference>
<keyword evidence="8" id="KW-0326">Glycosidase</keyword>
<dbReference type="InterPro" id="IPR008979">
    <property type="entry name" value="Galactose-bd-like_sf"/>
</dbReference>
<evidence type="ECO:0000256" key="8">
    <source>
        <dbReference type="ARBA" id="ARBA00023295"/>
    </source>
</evidence>
<dbReference type="GO" id="GO:0030246">
    <property type="term" value="F:carbohydrate binding"/>
    <property type="evidence" value="ECO:0007669"/>
    <property type="project" value="InterPro"/>
</dbReference>
<dbReference type="PANTHER" id="PTHR46323">
    <property type="entry name" value="BETA-GALACTOSIDASE"/>
    <property type="match status" value="1"/>
</dbReference>
<proteinExistence type="inferred from homology"/>
<evidence type="ECO:0000256" key="4">
    <source>
        <dbReference type="ARBA" id="ARBA00011245"/>
    </source>
</evidence>
<dbReference type="Pfam" id="PF02836">
    <property type="entry name" value="Glyco_hydro_2_C"/>
    <property type="match status" value="1"/>
</dbReference>
<dbReference type="SUPFAM" id="SSF49303">
    <property type="entry name" value="beta-Galactosidase/glucuronidase domain"/>
    <property type="match status" value="1"/>
</dbReference>
<dbReference type="AlphaFoldDB" id="A0A521ALU1"/>
<comment type="similarity">
    <text evidence="3">Belongs to the glycosyl hydrolase 2 family.</text>
</comment>
<dbReference type="Pfam" id="PF02929">
    <property type="entry name" value="Bgal_small_N"/>
    <property type="match status" value="1"/>
</dbReference>
<dbReference type="InterPro" id="IPR017853">
    <property type="entry name" value="GH"/>
</dbReference>
<keyword evidence="15" id="KW-1185">Reference proteome</keyword>
<dbReference type="InterPro" id="IPR006102">
    <property type="entry name" value="Ig-like_GH2"/>
</dbReference>
<evidence type="ECO:0000256" key="7">
    <source>
        <dbReference type="ARBA" id="ARBA00022837"/>
    </source>
</evidence>
<feature type="domain" description="Glycoside hydrolase family 2 immunoglobulin-like beta-sandwich" evidence="10">
    <location>
        <begin position="251"/>
        <end position="306"/>
    </location>
</feature>
<evidence type="ECO:0000313" key="14">
    <source>
        <dbReference type="EMBL" id="SMO35777.1"/>
    </source>
</evidence>
<feature type="domain" description="Glycoside hydrolase family 2 catalytic" evidence="11">
    <location>
        <begin position="314"/>
        <end position="434"/>
    </location>
</feature>
<dbReference type="PROSITE" id="PS51257">
    <property type="entry name" value="PROKAR_LIPOPROTEIN"/>
    <property type="match status" value="1"/>
</dbReference>
<dbReference type="InterPro" id="IPR013783">
    <property type="entry name" value="Ig-like_fold"/>
</dbReference>
<dbReference type="Gene3D" id="3.20.20.80">
    <property type="entry name" value="Glycosidases"/>
    <property type="match status" value="1"/>
</dbReference>
<evidence type="ECO:0000256" key="2">
    <source>
        <dbReference type="ARBA" id="ARBA00001913"/>
    </source>
</evidence>
<accession>A0A521ALU1</accession>
<dbReference type="InterPro" id="IPR006104">
    <property type="entry name" value="Glyco_hydro_2_N"/>
</dbReference>
<comment type="catalytic activity">
    <reaction evidence="1">
        <text>Hydrolysis of terminal non-reducing beta-D-galactose residues in beta-D-galactosides.</text>
        <dbReference type="EC" id="3.2.1.23"/>
    </reaction>
</comment>
<dbReference type="Gene3D" id="2.70.98.10">
    <property type="match status" value="1"/>
</dbReference>
<evidence type="ECO:0000256" key="6">
    <source>
        <dbReference type="ARBA" id="ARBA00022801"/>
    </source>
</evidence>
<dbReference type="RefSeq" id="WP_246101280.1">
    <property type="nucleotide sequence ID" value="NZ_CBCSJO010000002.1"/>
</dbReference>
<dbReference type="InterPro" id="IPR036156">
    <property type="entry name" value="Beta-gal/glucu_dom_sf"/>
</dbReference>
<dbReference type="InterPro" id="IPR006103">
    <property type="entry name" value="Glyco_hydro_2_cat"/>
</dbReference>
<dbReference type="InterPro" id="IPR004199">
    <property type="entry name" value="B-gal_small/dom_5"/>
</dbReference>
<dbReference type="InterPro" id="IPR014718">
    <property type="entry name" value="GH-type_carb-bd"/>
</dbReference>
<dbReference type="PRINTS" id="PR00132">
    <property type="entry name" value="GLHYDRLASE2"/>
</dbReference>
<dbReference type="SUPFAM" id="SSF51445">
    <property type="entry name" value="(Trans)glycosidases"/>
    <property type="match status" value="1"/>
</dbReference>
<dbReference type="GO" id="GO:0004565">
    <property type="term" value="F:beta-galactosidase activity"/>
    <property type="evidence" value="ECO:0007669"/>
    <property type="project" value="UniProtKB-EC"/>
</dbReference>
<evidence type="ECO:0000259" key="13">
    <source>
        <dbReference type="Pfam" id="PF02929"/>
    </source>
</evidence>